<keyword evidence="1" id="KW-0812">Transmembrane</keyword>
<name>A0A2U3EB41_PURLI</name>
<dbReference type="AlphaFoldDB" id="A0A2U3EB41"/>
<dbReference type="Proteomes" id="UP000245956">
    <property type="component" value="Unassembled WGS sequence"/>
</dbReference>
<dbReference type="EMBL" id="LCWV01000007">
    <property type="protein sequence ID" value="PWI71683.1"/>
    <property type="molecule type" value="Genomic_DNA"/>
</dbReference>
<evidence type="ECO:0000313" key="3">
    <source>
        <dbReference type="EMBL" id="PWI71683.1"/>
    </source>
</evidence>
<reference evidence="2 5" key="4">
    <citation type="journal article" date="2024" name="Microbiol. Resour. Announc.">
        <title>Genome annotations for the ascomycete fungi Trichoderma harzianum, Trichoderma aggressivum, and Purpureocillium lilacinum.</title>
        <authorList>
            <person name="Beijen E.P.W."/>
            <person name="Ohm R.A."/>
        </authorList>
    </citation>
    <scope>NUCLEOTIDE SEQUENCE [LARGE SCALE GENOMIC DNA]</scope>
    <source>
        <strain evidence="2 5">CBS 150709</strain>
    </source>
</reference>
<accession>A0A2U3EB41</accession>
<evidence type="ECO:0000313" key="4">
    <source>
        <dbReference type="Proteomes" id="UP000245956"/>
    </source>
</evidence>
<reference evidence="3 4" key="2">
    <citation type="journal article" date="2016" name="Front. Microbiol.">
        <title>Genome and transcriptome sequences reveal the specific parasitism of the nematophagous Purpureocillium lilacinum 36-1.</title>
        <authorList>
            <person name="Xie J."/>
            <person name="Li S."/>
            <person name="Mo C."/>
            <person name="Xiao X."/>
            <person name="Peng D."/>
            <person name="Wang G."/>
            <person name="Xiao Y."/>
        </authorList>
    </citation>
    <scope>NUCLEOTIDE SEQUENCE [LARGE SCALE GENOMIC DNA]</scope>
    <source>
        <strain evidence="3 4">36-1</strain>
    </source>
</reference>
<reference evidence="2" key="3">
    <citation type="submission" date="2023-11" db="EMBL/GenBank/DDBJ databases">
        <authorList>
            <person name="Beijen E."/>
            <person name="Ohm R.A."/>
        </authorList>
    </citation>
    <scope>NUCLEOTIDE SEQUENCE</scope>
    <source>
        <strain evidence="2">CBS 150709</strain>
    </source>
</reference>
<evidence type="ECO:0000313" key="2">
    <source>
        <dbReference type="EMBL" id="KAK4089397.1"/>
    </source>
</evidence>
<evidence type="ECO:0000256" key="1">
    <source>
        <dbReference type="SAM" id="Phobius"/>
    </source>
</evidence>
<keyword evidence="5" id="KW-1185">Reference proteome</keyword>
<protein>
    <submittedName>
        <fullName evidence="3">Uncharacterized protein</fullName>
    </submittedName>
</protein>
<evidence type="ECO:0000313" key="5">
    <source>
        <dbReference type="Proteomes" id="UP001287286"/>
    </source>
</evidence>
<dbReference type="Proteomes" id="UP001287286">
    <property type="component" value="Unassembled WGS sequence"/>
</dbReference>
<reference evidence="3" key="1">
    <citation type="submission" date="2015-05" db="EMBL/GenBank/DDBJ databases">
        <authorList>
            <person name="Wang D.B."/>
            <person name="Wang M."/>
        </authorList>
    </citation>
    <scope>NUCLEOTIDE SEQUENCE</scope>
    <source>
        <strain evidence="3">36-1</strain>
    </source>
</reference>
<proteinExistence type="predicted"/>
<keyword evidence="1" id="KW-0472">Membrane</keyword>
<dbReference type="EMBL" id="JAWRVI010000020">
    <property type="protein sequence ID" value="KAK4089397.1"/>
    <property type="molecule type" value="Genomic_DNA"/>
</dbReference>
<organism evidence="3 4">
    <name type="scientific">Purpureocillium lilacinum</name>
    <name type="common">Paecilomyces lilacinus</name>
    <dbReference type="NCBI Taxonomy" id="33203"/>
    <lineage>
        <taxon>Eukaryota</taxon>
        <taxon>Fungi</taxon>
        <taxon>Dikarya</taxon>
        <taxon>Ascomycota</taxon>
        <taxon>Pezizomycotina</taxon>
        <taxon>Sordariomycetes</taxon>
        <taxon>Hypocreomycetidae</taxon>
        <taxon>Hypocreales</taxon>
        <taxon>Ophiocordycipitaceae</taxon>
        <taxon>Purpureocillium</taxon>
    </lineage>
</organism>
<comment type="caution">
    <text evidence="3">The sequence shown here is derived from an EMBL/GenBank/DDBJ whole genome shotgun (WGS) entry which is preliminary data.</text>
</comment>
<sequence length="173" mass="19731">MQGSLVDPVQRYPHLRDAQVQQGPSSSIWLKRSVLSKLPQRKLGARMLERPFDQAPAGHEQGTGIISHQAHARRPSSASPAAWEKLPFVGPIVGSCWVRHTNPAMDGSWWMAIVVLLVSCSVLFPWDYGAFRMPTDNPARAAWQEGRRDDRTKWLFDWATTRRRSRNWLGFRS</sequence>
<gene>
    <name evidence="3" type="ORF">PCL_11777</name>
    <name evidence="2" type="ORF">Purlil1_6386</name>
</gene>
<feature type="transmembrane region" description="Helical" evidence="1">
    <location>
        <begin position="107"/>
        <end position="126"/>
    </location>
</feature>
<keyword evidence="1" id="KW-1133">Transmembrane helix</keyword>